<proteinExistence type="predicted"/>
<evidence type="ECO:0000313" key="4">
    <source>
        <dbReference type="Proteomes" id="UP000215902"/>
    </source>
</evidence>
<evidence type="ECO:0000256" key="2">
    <source>
        <dbReference type="SAM" id="MobiDB-lite"/>
    </source>
</evidence>
<organism evidence="3 4">
    <name type="scientific">Macrostomum lignano</name>
    <dbReference type="NCBI Taxonomy" id="282301"/>
    <lineage>
        <taxon>Eukaryota</taxon>
        <taxon>Metazoa</taxon>
        <taxon>Spiralia</taxon>
        <taxon>Lophotrochozoa</taxon>
        <taxon>Platyhelminthes</taxon>
        <taxon>Rhabditophora</taxon>
        <taxon>Macrostomorpha</taxon>
        <taxon>Macrostomida</taxon>
        <taxon>Macrostomidae</taxon>
        <taxon>Macrostomum</taxon>
    </lineage>
</organism>
<keyword evidence="4" id="KW-1185">Reference proteome</keyword>
<protein>
    <submittedName>
        <fullName evidence="3">Uncharacterized protein</fullName>
    </submittedName>
</protein>
<evidence type="ECO:0000313" key="3">
    <source>
        <dbReference type="EMBL" id="PAA93017.1"/>
    </source>
</evidence>
<accession>A0A267H668</accession>
<feature type="compositionally biased region" description="Low complexity" evidence="2">
    <location>
        <begin position="204"/>
        <end position="218"/>
    </location>
</feature>
<dbReference type="Proteomes" id="UP000215902">
    <property type="component" value="Unassembled WGS sequence"/>
</dbReference>
<feature type="compositionally biased region" description="Polar residues" evidence="2">
    <location>
        <begin position="176"/>
        <end position="186"/>
    </location>
</feature>
<comment type="caution">
    <text evidence="3">The sequence shown here is derived from an EMBL/GenBank/DDBJ whole genome shotgun (WGS) entry which is preliminary data.</text>
</comment>
<feature type="compositionally biased region" description="Basic residues" evidence="2">
    <location>
        <begin position="188"/>
        <end position="198"/>
    </location>
</feature>
<feature type="region of interest" description="Disordered" evidence="2">
    <location>
        <begin position="244"/>
        <end position="267"/>
    </location>
</feature>
<keyword evidence="1" id="KW-0175">Coiled coil</keyword>
<sequence length="267" mass="30143">MSAAAGDAEDSSLQEVQTLRDSLSNDSAVAELRNELLSLHNRIDRLASLEQFRSEGERLQASLEDIKTNWSAHYSAWRVSRDEQDSKLMSIEKRLNSLESDSTALAKRQTQLEQELHQVRMQQAGLLASMSVLEKHAASCPQYQQQQLLQQVVEQPEPDDAVIDSLKSRLARVESFMQQQQSGGMTSTRHRHHRRRHQSPPSSPNSSPSPNEHSSSISDTNNDTRLVENGTDCYKYECNRDCNRRRASSTSSGWSEESLHGLDYSSD</sequence>
<feature type="region of interest" description="Disordered" evidence="2">
    <location>
        <begin position="176"/>
        <end position="226"/>
    </location>
</feature>
<evidence type="ECO:0000256" key="1">
    <source>
        <dbReference type="SAM" id="Coils"/>
    </source>
</evidence>
<dbReference type="AlphaFoldDB" id="A0A267H668"/>
<reference evidence="3 4" key="1">
    <citation type="submission" date="2017-06" db="EMBL/GenBank/DDBJ databases">
        <title>A platform for efficient transgenesis in Macrostomum lignano, a flatworm model organism for stem cell research.</title>
        <authorList>
            <person name="Berezikov E."/>
        </authorList>
    </citation>
    <scope>NUCLEOTIDE SEQUENCE [LARGE SCALE GENOMIC DNA]</scope>
    <source>
        <strain evidence="3">DV1</strain>
        <tissue evidence="3">Whole organism</tissue>
    </source>
</reference>
<feature type="coiled-coil region" evidence="1">
    <location>
        <begin position="29"/>
        <end position="115"/>
    </location>
</feature>
<gene>
    <name evidence="3" type="ORF">BOX15_Mlig034204g3</name>
</gene>
<name>A0A267H668_9PLAT</name>
<dbReference type="EMBL" id="NIVC01000035">
    <property type="protein sequence ID" value="PAA93017.1"/>
    <property type="molecule type" value="Genomic_DNA"/>
</dbReference>